<keyword evidence="2" id="KW-0812">Transmembrane</keyword>
<evidence type="ECO:0000313" key="3">
    <source>
        <dbReference type="EMBL" id="GIH70859.1"/>
    </source>
</evidence>
<dbReference type="AlphaFoldDB" id="A0A8J3RA67"/>
<keyword evidence="2" id="KW-1133">Transmembrane helix</keyword>
<protein>
    <submittedName>
        <fullName evidence="3">Uncharacterized protein</fullName>
    </submittedName>
</protein>
<evidence type="ECO:0000313" key="4">
    <source>
        <dbReference type="Proteomes" id="UP000610966"/>
    </source>
</evidence>
<gene>
    <name evidence="3" type="ORF">Mth01_31120</name>
</gene>
<dbReference type="Proteomes" id="UP000610966">
    <property type="component" value="Unassembled WGS sequence"/>
</dbReference>
<sequence length="248" mass="25672">MRMDPDTFRGDIGVEGADVYWRRRVSVLTGMLVVVAVVAWACTSASGKPGDKAGGVRATPGASDPMVVSLPSGLASGSSSPSAAPPTPQGGPSPSASPSPSAPSAKSAKPAKPARPRRPGDPCDPKDLVIALRAGQEVYAGDAPPTFLLTLVSTGHVECTVDVGPRTLEMRVTSGGQRIWSTADCVAGKGVDRQTLERGIPYVRTITWDRHRSGTVCSGKRPVAEPGTYVASAHAGQLKSPKAVFHLR</sequence>
<feature type="compositionally biased region" description="Low complexity" evidence="1">
    <location>
        <begin position="102"/>
        <end position="111"/>
    </location>
</feature>
<keyword evidence="4" id="KW-1185">Reference proteome</keyword>
<dbReference type="EMBL" id="BOOG01000026">
    <property type="protein sequence ID" value="GIH70859.1"/>
    <property type="molecule type" value="Genomic_DNA"/>
</dbReference>
<organism evidence="3 4">
    <name type="scientific">Sphaerimonospora thailandensis</name>
    <dbReference type="NCBI Taxonomy" id="795644"/>
    <lineage>
        <taxon>Bacteria</taxon>
        <taxon>Bacillati</taxon>
        <taxon>Actinomycetota</taxon>
        <taxon>Actinomycetes</taxon>
        <taxon>Streptosporangiales</taxon>
        <taxon>Streptosporangiaceae</taxon>
        <taxon>Sphaerimonospora</taxon>
    </lineage>
</organism>
<evidence type="ECO:0000256" key="1">
    <source>
        <dbReference type="SAM" id="MobiDB-lite"/>
    </source>
</evidence>
<proteinExistence type="predicted"/>
<accession>A0A8J3RA67</accession>
<evidence type="ECO:0000256" key="2">
    <source>
        <dbReference type="SAM" id="Phobius"/>
    </source>
</evidence>
<feature type="region of interest" description="Disordered" evidence="1">
    <location>
        <begin position="46"/>
        <end position="126"/>
    </location>
</feature>
<feature type="transmembrane region" description="Helical" evidence="2">
    <location>
        <begin position="25"/>
        <end position="42"/>
    </location>
</feature>
<feature type="compositionally biased region" description="Pro residues" evidence="1">
    <location>
        <begin position="83"/>
        <end position="101"/>
    </location>
</feature>
<name>A0A8J3RA67_9ACTN</name>
<keyword evidence="2" id="KW-0472">Membrane</keyword>
<feature type="compositionally biased region" description="Low complexity" evidence="1">
    <location>
        <begin position="69"/>
        <end position="82"/>
    </location>
</feature>
<reference evidence="3" key="1">
    <citation type="submission" date="2021-01" db="EMBL/GenBank/DDBJ databases">
        <title>Whole genome shotgun sequence of Sphaerimonospora thailandensis NBRC 107569.</title>
        <authorList>
            <person name="Komaki H."/>
            <person name="Tamura T."/>
        </authorList>
    </citation>
    <scope>NUCLEOTIDE SEQUENCE</scope>
    <source>
        <strain evidence="3">NBRC 107569</strain>
    </source>
</reference>
<comment type="caution">
    <text evidence="3">The sequence shown here is derived from an EMBL/GenBank/DDBJ whole genome shotgun (WGS) entry which is preliminary data.</text>
</comment>